<dbReference type="Gene3D" id="2.60.120.10">
    <property type="entry name" value="Jelly Rolls"/>
    <property type="match status" value="2"/>
</dbReference>
<comment type="caution">
    <text evidence="3">The sequence shown here is derived from an EMBL/GenBank/DDBJ whole genome shotgun (WGS) entry which is preliminary data.</text>
</comment>
<evidence type="ECO:0000313" key="3">
    <source>
        <dbReference type="EMBL" id="CAE8672347.1"/>
    </source>
</evidence>
<dbReference type="CDD" id="cd00038">
    <property type="entry name" value="CAP_ED"/>
    <property type="match status" value="2"/>
</dbReference>
<evidence type="ECO:0000313" key="4">
    <source>
        <dbReference type="Proteomes" id="UP000626109"/>
    </source>
</evidence>
<name>A0A813JA28_POLGL</name>
<feature type="region of interest" description="Disordered" evidence="1">
    <location>
        <begin position="564"/>
        <end position="597"/>
    </location>
</feature>
<reference evidence="3" key="1">
    <citation type="submission" date="2021-02" db="EMBL/GenBank/DDBJ databases">
        <authorList>
            <person name="Dougan E. K."/>
            <person name="Rhodes N."/>
            <person name="Thang M."/>
            <person name="Chan C."/>
        </authorList>
    </citation>
    <scope>NUCLEOTIDE SEQUENCE</scope>
</reference>
<feature type="domain" description="Cyclic nucleotide-binding" evidence="2">
    <location>
        <begin position="101"/>
        <end position="208"/>
    </location>
</feature>
<dbReference type="SUPFAM" id="SSF51206">
    <property type="entry name" value="cAMP-binding domain-like"/>
    <property type="match status" value="3"/>
</dbReference>
<feature type="region of interest" description="Disordered" evidence="1">
    <location>
        <begin position="358"/>
        <end position="409"/>
    </location>
</feature>
<dbReference type="InterPro" id="IPR000595">
    <property type="entry name" value="cNMP-bd_dom"/>
</dbReference>
<sequence length="813" mass="89543">MSDAVADGEVEATSLGAIAGPTDEAAGLSAADEEVVVDHKEVPCWYGEAWAVEDGMVLNLPVFKGCSFAFKRLLLRAIREYEYIECGKETWYDVDHDEIITLERLPPDRLPPLKLDFIGSIIEPGQYICKGGDYDSRLVLVISGTVEKLVGDSAGGGLCVTRVLQENDCEGLTEFLGVGTEQRTCALRAGPEGARVRYVSRTSLTALLNMREPDPTKQRPPGKEYLGPIMKPSWENEAAYFGILSLDRIDSLNHKASRELLVWQPGPKGSPDTPLDLLSLPGQTIFMLDNALGTSVSGPLPEGIEDRYFFDGQTVLKPGVQGDCCIMILRGEVEALIPDGCQGVCLARQHLPNPDAVGSWLGEGRDGGTGWRQSDHGPAGFTRMNSEEDESASKASSRRAPRRSSKHETEQREVIFVSLVTPSNIKRAMAHVRKAAEEGRLDLSQMKTTDWRWSWADRKVLEVFNVLEKAKLLTLHGLERAEEVRLYLNPPSIPPPPEPQATLQPGTQVGRLALLGVPIVLAGEIRAKGPVLLAILHRHVLLKAIYNLPAMEFFSPRGLTLGDRVDNLRQAPPPTHDQAPNERPSHLGPVTGPPRHKMELTDEPAAGTAGAWKSKTGVFRHLPGADAFEHVLLNSIKKYSLIWDLVYDAPPRLLDDLVRAWEPRWVLPGEVVIQDETPDADFVFVIVHGACVVTLEGREIERIGQGAIQGAAQLLSLNGWTRTVTADPEHNGEVMLQVLRRKSLIEMLSGHPEPKARMMAVEASLQVGKEADWRLLKLIPTFRSLYFPYFLGRLYKDADIRLFCAGDHVSLTG</sequence>
<accession>A0A813JA28</accession>
<feature type="domain" description="Cyclic nucleotide-binding" evidence="2">
    <location>
        <begin position="645"/>
        <end position="759"/>
    </location>
</feature>
<evidence type="ECO:0000256" key="1">
    <source>
        <dbReference type="SAM" id="MobiDB-lite"/>
    </source>
</evidence>
<gene>
    <name evidence="3" type="ORF">PGLA2088_LOCUS18022</name>
</gene>
<dbReference type="InterPro" id="IPR014710">
    <property type="entry name" value="RmlC-like_jellyroll"/>
</dbReference>
<dbReference type="PROSITE" id="PS50042">
    <property type="entry name" value="CNMP_BINDING_3"/>
    <property type="match status" value="2"/>
</dbReference>
<dbReference type="InterPro" id="IPR018490">
    <property type="entry name" value="cNMP-bd_dom_sf"/>
</dbReference>
<dbReference type="AlphaFoldDB" id="A0A813JA28"/>
<feature type="compositionally biased region" description="Basic residues" evidence="1">
    <location>
        <begin position="396"/>
        <end position="405"/>
    </location>
</feature>
<protein>
    <recommendedName>
        <fullName evidence="2">Cyclic nucleotide-binding domain-containing protein</fullName>
    </recommendedName>
</protein>
<organism evidence="3 4">
    <name type="scientific">Polarella glacialis</name>
    <name type="common">Dinoflagellate</name>
    <dbReference type="NCBI Taxonomy" id="89957"/>
    <lineage>
        <taxon>Eukaryota</taxon>
        <taxon>Sar</taxon>
        <taxon>Alveolata</taxon>
        <taxon>Dinophyceae</taxon>
        <taxon>Suessiales</taxon>
        <taxon>Suessiaceae</taxon>
        <taxon>Polarella</taxon>
    </lineage>
</organism>
<proteinExistence type="predicted"/>
<dbReference type="EMBL" id="CAJNNW010024426">
    <property type="protein sequence ID" value="CAE8672347.1"/>
    <property type="molecule type" value="Genomic_DNA"/>
</dbReference>
<dbReference type="Proteomes" id="UP000626109">
    <property type="component" value="Unassembled WGS sequence"/>
</dbReference>
<feature type="non-terminal residue" evidence="3">
    <location>
        <position position="1"/>
    </location>
</feature>
<evidence type="ECO:0000259" key="2">
    <source>
        <dbReference type="PROSITE" id="PS50042"/>
    </source>
</evidence>